<evidence type="ECO:0000313" key="2">
    <source>
        <dbReference type="EMBL" id="QHT04726.1"/>
    </source>
</evidence>
<reference evidence="2" key="1">
    <citation type="journal article" date="2020" name="Nature">
        <title>Giant virus diversity and host interactions through global metagenomics.</title>
        <authorList>
            <person name="Schulz F."/>
            <person name="Roux S."/>
            <person name="Paez-Espino D."/>
            <person name="Jungbluth S."/>
            <person name="Walsh D.A."/>
            <person name="Denef V.J."/>
            <person name="McMahon K.D."/>
            <person name="Konstantinidis K.T."/>
            <person name="Eloe-Fadrosh E.A."/>
            <person name="Kyrpides N.C."/>
            <person name="Woyke T."/>
        </authorList>
    </citation>
    <scope>NUCLEOTIDE SEQUENCE</scope>
    <source>
        <strain evidence="2">GVMAG-M-3300021343-4</strain>
    </source>
</reference>
<organism evidence="2">
    <name type="scientific">viral metagenome</name>
    <dbReference type="NCBI Taxonomy" id="1070528"/>
    <lineage>
        <taxon>unclassified sequences</taxon>
        <taxon>metagenomes</taxon>
        <taxon>organismal metagenomes</taxon>
    </lineage>
</organism>
<accession>A0A6C0CIX7</accession>
<dbReference type="Gene3D" id="3.60.21.10">
    <property type="match status" value="1"/>
</dbReference>
<dbReference type="EMBL" id="MN739437">
    <property type="protein sequence ID" value="QHT04726.1"/>
    <property type="molecule type" value="Genomic_DNA"/>
</dbReference>
<evidence type="ECO:0000259" key="1">
    <source>
        <dbReference type="Pfam" id="PF00149"/>
    </source>
</evidence>
<dbReference type="PANTHER" id="PTHR37844:SF1">
    <property type="entry name" value="CALCINEURIN-LIKE PHOSPHOESTERASE DOMAIN-CONTAINING PROTEIN"/>
    <property type="match status" value="1"/>
</dbReference>
<feature type="domain" description="Calcineurin-like phosphoesterase" evidence="1">
    <location>
        <begin position="1"/>
        <end position="227"/>
    </location>
</feature>
<protein>
    <recommendedName>
        <fullName evidence="1">Calcineurin-like phosphoesterase domain-containing protein</fullName>
    </recommendedName>
</protein>
<dbReference type="PANTHER" id="PTHR37844">
    <property type="entry name" value="SER/THR PROTEIN PHOSPHATASE SUPERFAMILY (AFU_ORTHOLOGUE AFUA_1G14840)"/>
    <property type="match status" value="1"/>
</dbReference>
<dbReference type="InterPro" id="IPR029052">
    <property type="entry name" value="Metallo-depent_PP-like"/>
</dbReference>
<dbReference type="InterPro" id="IPR004843">
    <property type="entry name" value="Calcineurin-like_PHP"/>
</dbReference>
<dbReference type="AlphaFoldDB" id="A0A6C0CIX7"/>
<dbReference type="GO" id="GO:0016787">
    <property type="term" value="F:hydrolase activity"/>
    <property type="evidence" value="ECO:0007669"/>
    <property type="project" value="InterPro"/>
</dbReference>
<dbReference type="SUPFAM" id="SSF56300">
    <property type="entry name" value="Metallo-dependent phosphatases"/>
    <property type="match status" value="1"/>
</dbReference>
<name>A0A6C0CIX7_9ZZZZ</name>
<sequence>MKIQYISDLHLESYPHDIINYSEFIDTVSDAEVLVLAGDICEICMVRRLHLFLEWCAKRWPHVVWIAGNHEYYGCESIEDADDKAKELVKEWGNVYFLQNSSIVIKDITFIGTTLWTMLSEKHHQYEYNQSNDAINIKYSEDTFSKPSKIVNEMHQKAVEYLAESLAKVETPYKVVVTHHLPSFKLIHYKFRESPYVELMPQFATDLHDLIFSKSPDVWICGHSHRYMKTSIGNTMAVLNPKGKVDEQTGYDKSAVIDPAELLIPTRYNYDIH</sequence>
<dbReference type="Pfam" id="PF00149">
    <property type="entry name" value="Metallophos"/>
    <property type="match status" value="1"/>
</dbReference>
<proteinExistence type="predicted"/>